<sequence>MGEIKNATALVSATDTHRHHDAVEDCLEKDLPDLYPVNCHPKTFFAASIKSKDLDESSERTNDGKNSDIANGGSVTFSQSWACFIPFLWNSLWTGIGLFQSVVVAYVLQTFFNTDTRADVKLFRSVMSMEGGSTSSIVASSPPALLLLALLTLTVLVIHPDGFTWIALRKLRGSIMYLFESSTTCWAWVLNDFGAVVSTVLALTTFASLFFFCYLLHRTLRPRSNKKLEISANGAVTSSSSSQTQEKSRKKRRKGNKNRATNKTSSTRTEASSSVAAKSSSVVVELARSISDSARSSVNHVESFSSSASEKESSLPALQEDAIMQSQENYDIPEPPRLRIESLSTIDTISLDPSTEEASVGSGVSGGSTPQQPPSVESNARSTTTRPSRARKTRSSQPLRNPTTPRSRKSENYSKGKNTAAPSVVSRWDALKPVNNTNEMVDTKPTKGNRKNLQASASRSPQGGKQSTFAAKQNNPIATRQIAEAPGMSPPSNASVPPSHTVESFWYNDDNAMHTPDRNALMSSFLHDNDDTTTGWSLNPRSPSFTPSQTVSGLRPPPGLTPPSHAPPGFDKNPMEPLLLPPATPPPGLSSVPGLTLPSGCTSPSFMRPRENPFVDDEDEEQIANQLQELGGQMVGSVLDF</sequence>
<feature type="transmembrane region" description="Helical" evidence="2">
    <location>
        <begin position="87"/>
        <end position="108"/>
    </location>
</feature>
<keyword evidence="2" id="KW-1133">Transmembrane helix</keyword>
<feature type="transmembrane region" description="Helical" evidence="2">
    <location>
        <begin position="137"/>
        <end position="159"/>
    </location>
</feature>
<feature type="compositionally biased region" description="Pro residues" evidence="1">
    <location>
        <begin position="579"/>
        <end position="588"/>
    </location>
</feature>
<feature type="transmembrane region" description="Helical" evidence="2">
    <location>
        <begin position="171"/>
        <end position="189"/>
    </location>
</feature>
<dbReference type="EMBL" id="HBIM01008145">
    <property type="protein sequence ID" value="CAE0409228.1"/>
    <property type="molecule type" value="Transcribed_RNA"/>
</dbReference>
<keyword evidence="2" id="KW-0812">Transmembrane</keyword>
<feature type="compositionally biased region" description="Polar residues" evidence="1">
    <location>
        <begin position="533"/>
        <end position="552"/>
    </location>
</feature>
<feature type="compositionally biased region" description="Polar residues" evidence="1">
    <location>
        <begin position="451"/>
        <end position="476"/>
    </location>
</feature>
<evidence type="ECO:0000256" key="1">
    <source>
        <dbReference type="SAM" id="MobiDB-lite"/>
    </source>
</evidence>
<dbReference type="EMBL" id="HBIM01008143">
    <property type="protein sequence ID" value="CAE0409226.1"/>
    <property type="molecule type" value="Transcribed_RNA"/>
</dbReference>
<evidence type="ECO:0000256" key="2">
    <source>
        <dbReference type="SAM" id="Phobius"/>
    </source>
</evidence>
<keyword evidence="2" id="KW-0472">Membrane</keyword>
<proteinExistence type="predicted"/>
<protein>
    <submittedName>
        <fullName evidence="4">Uncharacterized protein</fullName>
    </submittedName>
</protein>
<evidence type="ECO:0000313" key="3">
    <source>
        <dbReference type="EMBL" id="CAE0409226.1"/>
    </source>
</evidence>
<feature type="region of interest" description="Disordered" evidence="1">
    <location>
        <begin position="533"/>
        <end position="613"/>
    </location>
</feature>
<reference evidence="4" key="1">
    <citation type="submission" date="2021-01" db="EMBL/GenBank/DDBJ databases">
        <authorList>
            <person name="Corre E."/>
            <person name="Pelletier E."/>
            <person name="Niang G."/>
            <person name="Scheremetjew M."/>
            <person name="Finn R."/>
            <person name="Kale V."/>
            <person name="Holt S."/>
            <person name="Cochrane G."/>
            <person name="Meng A."/>
            <person name="Brown T."/>
            <person name="Cohen L."/>
        </authorList>
    </citation>
    <scope>NUCLEOTIDE SEQUENCE</scope>
    <source>
        <strain evidence="4">CCMP127</strain>
    </source>
</reference>
<feature type="region of interest" description="Disordered" evidence="1">
    <location>
        <begin position="231"/>
        <end position="274"/>
    </location>
</feature>
<evidence type="ECO:0000313" key="4">
    <source>
        <dbReference type="EMBL" id="CAE0409228.1"/>
    </source>
</evidence>
<feature type="transmembrane region" description="Helical" evidence="2">
    <location>
        <begin position="195"/>
        <end position="217"/>
    </location>
</feature>
<feature type="compositionally biased region" description="Pro residues" evidence="1">
    <location>
        <begin position="555"/>
        <end position="566"/>
    </location>
</feature>
<accession>A0A6S8JPE3</accession>
<gene>
    <name evidence="3" type="ORF">ACOF00016_LOCUS6912</name>
    <name evidence="4" type="ORF">ACOF00016_LOCUS6914</name>
</gene>
<feature type="region of interest" description="Disordered" evidence="1">
    <location>
        <begin position="354"/>
        <end position="476"/>
    </location>
</feature>
<feature type="compositionally biased region" description="Basic residues" evidence="1">
    <location>
        <begin position="248"/>
        <end position="257"/>
    </location>
</feature>
<organism evidence="4">
    <name type="scientific">Amphora coffeiformis</name>
    <dbReference type="NCBI Taxonomy" id="265554"/>
    <lineage>
        <taxon>Eukaryota</taxon>
        <taxon>Sar</taxon>
        <taxon>Stramenopiles</taxon>
        <taxon>Ochrophyta</taxon>
        <taxon>Bacillariophyta</taxon>
        <taxon>Bacillariophyceae</taxon>
        <taxon>Bacillariophycidae</taxon>
        <taxon>Thalassiophysales</taxon>
        <taxon>Catenulaceae</taxon>
        <taxon>Amphora</taxon>
    </lineage>
</organism>
<dbReference type="AlphaFoldDB" id="A0A6S8JPE3"/>
<name>A0A6S8JPE3_9STRA</name>